<organism evidence="1 2">
    <name type="scientific">Actinokineospora auranticolor</name>
    <dbReference type="NCBI Taxonomy" id="155976"/>
    <lineage>
        <taxon>Bacteria</taxon>
        <taxon>Bacillati</taxon>
        <taxon>Actinomycetota</taxon>
        <taxon>Actinomycetes</taxon>
        <taxon>Pseudonocardiales</taxon>
        <taxon>Pseudonocardiaceae</taxon>
        <taxon>Actinokineospora</taxon>
    </lineage>
</organism>
<protein>
    <submittedName>
        <fullName evidence="1">Uncharacterized protein</fullName>
    </submittedName>
</protein>
<dbReference type="RefSeq" id="WP_104479412.1">
    <property type="nucleotide sequence ID" value="NZ_CP154825.1"/>
</dbReference>
<reference evidence="1 2" key="1">
    <citation type="submission" date="2018-02" db="EMBL/GenBank/DDBJ databases">
        <title>Genomic Encyclopedia of Archaeal and Bacterial Type Strains, Phase II (KMG-II): from individual species to whole genera.</title>
        <authorList>
            <person name="Goeker M."/>
        </authorList>
    </citation>
    <scope>NUCLEOTIDE SEQUENCE [LARGE SCALE GENOMIC DNA]</scope>
    <source>
        <strain evidence="1 2">YU 961-1</strain>
    </source>
</reference>
<dbReference type="EMBL" id="PTIX01000006">
    <property type="protein sequence ID" value="PPK68163.1"/>
    <property type="molecule type" value="Genomic_DNA"/>
</dbReference>
<accession>A0A2S6GSL6</accession>
<comment type="caution">
    <text evidence="1">The sequence shown here is derived from an EMBL/GenBank/DDBJ whole genome shotgun (WGS) entry which is preliminary data.</text>
</comment>
<evidence type="ECO:0000313" key="1">
    <source>
        <dbReference type="EMBL" id="PPK68163.1"/>
    </source>
</evidence>
<dbReference type="Proteomes" id="UP000239203">
    <property type="component" value="Unassembled WGS sequence"/>
</dbReference>
<dbReference type="OrthoDB" id="3394546at2"/>
<keyword evidence="2" id="KW-1185">Reference proteome</keyword>
<proteinExistence type="predicted"/>
<name>A0A2S6GSL6_9PSEU</name>
<gene>
    <name evidence="1" type="ORF">CLV40_106400</name>
</gene>
<evidence type="ECO:0000313" key="2">
    <source>
        <dbReference type="Proteomes" id="UP000239203"/>
    </source>
</evidence>
<sequence length="111" mass="12781">MSDERVGVSIRSGEVWRLVRGDELVGEIVVDEADFPWVYGHFRPQPPFAEIKPLFDEELALVEEDVAERVPEWEQVYDRITSALTLVSPNGPVAEFLLHVQGDDAWFRWID</sequence>
<dbReference type="AlphaFoldDB" id="A0A2S6GSL6"/>